<feature type="coiled-coil region" evidence="7">
    <location>
        <begin position="252"/>
        <end position="289"/>
    </location>
</feature>
<comment type="caution">
    <text evidence="9">The sequence shown here is derived from an EMBL/GenBank/DDBJ whole genome shotgun (WGS) entry which is preliminary data.</text>
</comment>
<evidence type="ECO:0000313" key="10">
    <source>
        <dbReference type="Proteomes" id="UP000178869"/>
    </source>
</evidence>
<dbReference type="InterPro" id="IPR036097">
    <property type="entry name" value="HisK_dim/P_sf"/>
</dbReference>
<evidence type="ECO:0000256" key="6">
    <source>
        <dbReference type="ARBA" id="ARBA00023012"/>
    </source>
</evidence>
<dbReference type="InterPro" id="IPR003661">
    <property type="entry name" value="HisK_dim/P_dom"/>
</dbReference>
<evidence type="ECO:0000256" key="4">
    <source>
        <dbReference type="ARBA" id="ARBA00022679"/>
    </source>
</evidence>
<dbReference type="InterPro" id="IPR005467">
    <property type="entry name" value="His_kinase_dom"/>
</dbReference>
<dbReference type="InterPro" id="IPR004358">
    <property type="entry name" value="Sig_transdc_His_kin-like_C"/>
</dbReference>
<dbReference type="PRINTS" id="PR00344">
    <property type="entry name" value="BCTRLSENSOR"/>
</dbReference>
<dbReference type="SMART" id="SM00387">
    <property type="entry name" value="HATPase_c"/>
    <property type="match status" value="1"/>
</dbReference>
<dbReference type="GO" id="GO:0000155">
    <property type="term" value="F:phosphorelay sensor kinase activity"/>
    <property type="evidence" value="ECO:0007669"/>
    <property type="project" value="InterPro"/>
</dbReference>
<dbReference type="Pfam" id="PF02518">
    <property type="entry name" value="HATPase_c"/>
    <property type="match status" value="1"/>
</dbReference>
<dbReference type="Pfam" id="PF00512">
    <property type="entry name" value="HisKA"/>
    <property type="match status" value="1"/>
</dbReference>
<dbReference type="CDD" id="cd00075">
    <property type="entry name" value="HATPase"/>
    <property type="match status" value="1"/>
</dbReference>
<evidence type="ECO:0000313" key="9">
    <source>
        <dbReference type="EMBL" id="OHA46752.1"/>
    </source>
</evidence>
<proteinExistence type="predicted"/>
<dbReference type="SMART" id="SM00388">
    <property type="entry name" value="HisKA"/>
    <property type="match status" value="1"/>
</dbReference>
<evidence type="ECO:0000256" key="3">
    <source>
        <dbReference type="ARBA" id="ARBA00022553"/>
    </source>
</evidence>
<dbReference type="EMBL" id="MHSR01000013">
    <property type="protein sequence ID" value="OHA46752.1"/>
    <property type="molecule type" value="Genomic_DNA"/>
</dbReference>
<dbReference type="CDD" id="cd00082">
    <property type="entry name" value="HisKA"/>
    <property type="match status" value="1"/>
</dbReference>
<keyword evidence="3" id="KW-0597">Phosphoprotein</keyword>
<name>A0A1G2PGP1_9BACT</name>
<dbReference type="PANTHER" id="PTHR43711:SF31">
    <property type="entry name" value="HISTIDINE KINASE"/>
    <property type="match status" value="1"/>
</dbReference>
<evidence type="ECO:0000256" key="7">
    <source>
        <dbReference type="SAM" id="Coils"/>
    </source>
</evidence>
<evidence type="ECO:0000256" key="1">
    <source>
        <dbReference type="ARBA" id="ARBA00000085"/>
    </source>
</evidence>
<reference evidence="9 10" key="1">
    <citation type="journal article" date="2016" name="Nat. Commun.">
        <title>Thousands of microbial genomes shed light on interconnected biogeochemical processes in an aquifer system.</title>
        <authorList>
            <person name="Anantharaman K."/>
            <person name="Brown C.T."/>
            <person name="Hug L.A."/>
            <person name="Sharon I."/>
            <person name="Castelle C.J."/>
            <person name="Probst A.J."/>
            <person name="Thomas B.C."/>
            <person name="Singh A."/>
            <person name="Wilkins M.J."/>
            <person name="Karaoz U."/>
            <person name="Brodie E.L."/>
            <person name="Williams K.H."/>
            <person name="Hubbard S.S."/>
            <person name="Banfield J.F."/>
        </authorList>
    </citation>
    <scope>NUCLEOTIDE SEQUENCE [LARGE SCALE GENOMIC DNA]</scope>
</reference>
<dbReference type="Proteomes" id="UP000178869">
    <property type="component" value="Unassembled WGS sequence"/>
</dbReference>
<dbReference type="Gene3D" id="1.10.287.130">
    <property type="match status" value="1"/>
</dbReference>
<sequence>MTAFFSKNQAPKPRYGGQFSIELVGFIASIPEAKQAFPGIEQEAKAVSAMTNIKEREVVAAELYTKIEAFLVSNYSFKYTANSLRDEIRKKYHPERMGEGAALIFVNADMRAVALFRIFENALVFRAQQAYGRDTFVALMRDRFADQHFAAAYIKNGEMSWQETTDLLVNVPQGEQKLRAQEFFSHFNTFLMNMLRDKIQDARTQLVLQDLYRNLKREYRFLDDFPIILSIITDQNILRDERVGMLSRTELAEQSRMQTKKIEETLAELQHEKEQLVTALRDLEISQEKLRALDRAKGQFIDVVSHQFRTPLSTIRWSSELLRENFGEKIGKDGKTYLDNVRHKSMFLINILNDIFDVLSVEGEMLNLQKKPTQLWEIIEDKIRMMEAEAAQHNVKLVFEKSTNALKEVMLDQSIMQRALEILIRNAINYSHDGGQVIIKMGEEMIDNNNYVWAEISDSGIGISSEDLPKIFTKFFRASNAIQKVPDGAGLGLYIVRNIIEQHGGRVAVTSELNKGFTFRFYIPDKI</sequence>
<keyword evidence="4" id="KW-0808">Transferase</keyword>
<dbReference type="PANTHER" id="PTHR43711">
    <property type="entry name" value="TWO-COMPONENT HISTIDINE KINASE"/>
    <property type="match status" value="1"/>
</dbReference>
<organism evidence="9 10">
    <name type="scientific">Candidatus Terrybacteria bacterium RIFCSPHIGHO2_01_FULL_43_35</name>
    <dbReference type="NCBI Taxonomy" id="1802361"/>
    <lineage>
        <taxon>Bacteria</taxon>
        <taxon>Candidatus Terryibacteriota</taxon>
    </lineage>
</organism>
<dbReference type="PROSITE" id="PS50109">
    <property type="entry name" value="HIS_KIN"/>
    <property type="match status" value="1"/>
</dbReference>
<feature type="domain" description="Histidine kinase" evidence="8">
    <location>
        <begin position="303"/>
        <end position="527"/>
    </location>
</feature>
<dbReference type="FunFam" id="3.30.565.10:FF:000006">
    <property type="entry name" value="Sensor histidine kinase WalK"/>
    <property type="match status" value="1"/>
</dbReference>
<keyword evidence="6" id="KW-0902">Two-component regulatory system</keyword>
<evidence type="ECO:0000256" key="5">
    <source>
        <dbReference type="ARBA" id="ARBA00022777"/>
    </source>
</evidence>
<dbReference type="SUPFAM" id="SSF47384">
    <property type="entry name" value="Homodimeric domain of signal transducing histidine kinase"/>
    <property type="match status" value="1"/>
</dbReference>
<keyword evidence="7" id="KW-0175">Coiled coil</keyword>
<dbReference type="SUPFAM" id="SSF55874">
    <property type="entry name" value="ATPase domain of HSP90 chaperone/DNA topoisomerase II/histidine kinase"/>
    <property type="match status" value="1"/>
</dbReference>
<evidence type="ECO:0000256" key="2">
    <source>
        <dbReference type="ARBA" id="ARBA00012438"/>
    </source>
</evidence>
<gene>
    <name evidence="9" type="ORF">A2828_02550</name>
</gene>
<protein>
    <recommendedName>
        <fullName evidence="2">histidine kinase</fullName>
        <ecNumber evidence="2">2.7.13.3</ecNumber>
    </recommendedName>
</protein>
<dbReference type="Gene3D" id="3.30.565.10">
    <property type="entry name" value="Histidine kinase-like ATPase, C-terminal domain"/>
    <property type="match status" value="1"/>
</dbReference>
<dbReference type="InterPro" id="IPR003594">
    <property type="entry name" value="HATPase_dom"/>
</dbReference>
<dbReference type="InterPro" id="IPR036890">
    <property type="entry name" value="HATPase_C_sf"/>
</dbReference>
<dbReference type="AlphaFoldDB" id="A0A1G2PGP1"/>
<keyword evidence="5" id="KW-0418">Kinase</keyword>
<dbReference type="EC" id="2.7.13.3" evidence="2"/>
<dbReference type="InterPro" id="IPR050736">
    <property type="entry name" value="Sensor_HK_Regulatory"/>
</dbReference>
<comment type="catalytic activity">
    <reaction evidence="1">
        <text>ATP + protein L-histidine = ADP + protein N-phospho-L-histidine.</text>
        <dbReference type="EC" id="2.7.13.3"/>
    </reaction>
</comment>
<accession>A0A1G2PGP1</accession>
<evidence type="ECO:0000259" key="8">
    <source>
        <dbReference type="PROSITE" id="PS50109"/>
    </source>
</evidence>